<dbReference type="AlphaFoldDB" id="A0A7W6A2J7"/>
<evidence type="ECO:0000313" key="2">
    <source>
        <dbReference type="Proteomes" id="UP000562395"/>
    </source>
</evidence>
<dbReference type="SUPFAM" id="SSF48695">
    <property type="entry name" value="Multiheme cytochromes"/>
    <property type="match status" value="1"/>
</dbReference>
<sequence>MACHTDHSGPTLGTAARITFSHELLQPDVRSQCVSCHRAPQTTLHAQVGSNCAQCHTQTVWKPARFEHARLFALTGPHNTACTTCHVGGNFTRYTCYGCHEHQPDQIRTEHAEEGIRDIENCARCHRSAAGESEEGGRDDD</sequence>
<organism evidence="1 2">
    <name type="scientific">Novosphingobium hassiacum</name>
    <dbReference type="NCBI Taxonomy" id="173676"/>
    <lineage>
        <taxon>Bacteria</taxon>
        <taxon>Pseudomonadati</taxon>
        <taxon>Pseudomonadota</taxon>
        <taxon>Alphaproteobacteria</taxon>
        <taxon>Sphingomonadales</taxon>
        <taxon>Sphingomonadaceae</taxon>
        <taxon>Novosphingobium</taxon>
    </lineage>
</organism>
<keyword evidence="2" id="KW-1185">Reference proteome</keyword>
<dbReference type="Proteomes" id="UP000562395">
    <property type="component" value="Unassembled WGS sequence"/>
</dbReference>
<comment type="caution">
    <text evidence="1">The sequence shown here is derived from an EMBL/GenBank/DDBJ whole genome shotgun (WGS) entry which is preliminary data.</text>
</comment>
<dbReference type="EMBL" id="JACICY010000009">
    <property type="protein sequence ID" value="MBB3862095.1"/>
    <property type="molecule type" value="Genomic_DNA"/>
</dbReference>
<evidence type="ECO:0000313" key="1">
    <source>
        <dbReference type="EMBL" id="MBB3862095.1"/>
    </source>
</evidence>
<dbReference type="RefSeq" id="WP_246386166.1">
    <property type="nucleotide sequence ID" value="NZ_JACICY010000009.1"/>
</dbReference>
<evidence type="ECO:0008006" key="3">
    <source>
        <dbReference type="Google" id="ProtNLM"/>
    </source>
</evidence>
<gene>
    <name evidence="1" type="ORF">GGQ88_003389</name>
</gene>
<accession>A0A7W6A2J7</accession>
<dbReference type="Gene3D" id="3.90.10.10">
    <property type="entry name" value="Cytochrome C3"/>
    <property type="match status" value="1"/>
</dbReference>
<proteinExistence type="predicted"/>
<dbReference type="InterPro" id="IPR036280">
    <property type="entry name" value="Multihaem_cyt_sf"/>
</dbReference>
<reference evidence="1 2" key="1">
    <citation type="submission" date="2020-08" db="EMBL/GenBank/DDBJ databases">
        <title>Genomic Encyclopedia of Type Strains, Phase IV (KMG-IV): sequencing the most valuable type-strain genomes for metagenomic binning, comparative biology and taxonomic classification.</title>
        <authorList>
            <person name="Goeker M."/>
        </authorList>
    </citation>
    <scope>NUCLEOTIDE SEQUENCE [LARGE SCALE GENOMIC DNA]</scope>
    <source>
        <strain evidence="1 2">DSM 14552</strain>
    </source>
</reference>
<name>A0A7W6A2J7_9SPHN</name>
<protein>
    <recommendedName>
        <fullName evidence="3">Class III cytochrome C domain-containing protein</fullName>
    </recommendedName>
</protein>